<dbReference type="InterPro" id="IPR006016">
    <property type="entry name" value="UspA"/>
</dbReference>
<dbReference type="InterPro" id="IPR003961">
    <property type="entry name" value="FN3_dom"/>
</dbReference>
<evidence type="ECO:0000256" key="2">
    <source>
        <dbReference type="SAM" id="Phobius"/>
    </source>
</evidence>
<comment type="caution">
    <text evidence="4">The sequence shown here is derived from an EMBL/GenBank/DDBJ whole genome shotgun (WGS) entry which is preliminary data.</text>
</comment>
<dbReference type="EMBL" id="JADGJH010001900">
    <property type="protein sequence ID" value="KAJ3107598.1"/>
    <property type="molecule type" value="Genomic_DNA"/>
</dbReference>
<sequence>AKKLEDTYENILEALDNPAEQHQNVLKKESIMKTVKLNGQKAAKRKSTWSALKLTAFFFLVAFAGIALKYYGLISAKPKLLPPIKPPPKEYLSVQNNLANDKFSQPATIIVHATHLNISHFTSYVQSGYNITVNSITNESMFEFASSSPNPCPGLSWISEIGKHETGQYFYSHLTDYLRFCILYKHGGIYSDFDAIQLMRWPRNIATLSHGTAFIGIDSATGAPPQRLGHPSPVSMGPRICPWCLENNGVTYLAPGVMGASAGHALVRLALEIGFDRAPYDARVFNAVGPKAVTLAYKELKQVERSTRKKSGVGVELLERNTLYPYSYLDSWKVFKRIADGEAAAESLVRKGGVSLHLYGHKTKGMDVEEGSILDYLIRKHTIVKNNFEEIAVRSASHQIKAPRFLGISKYIQEVPDVRIFSHTWDLHETSVIKIILGISVTHGKIRIASKSKFEWHSSIKTLPITPAAANVLLSGLVYFAQNLPDSNIDELQIKITDVTTQKSSTTQTRTIPIYNLPNLITIMVKTTNRMSKVFSLVTSSLELYPNLTIMVSDDGHIDPRKTTRPEGQQRGFYYLPLSHDVGLSAARNIMVDRIRTKYVLTLDDDFILTPDSDIAALIHALETPPKFSGGNKNISMQFSEAATRFEIAAGKIPADESRFGVDYCGVMHATAQGTLRLDAGRAIREDASPEATHEGCTEVEFVPNVFVARTAFLRDILRWDPLLKLGEHEDFFWRAKNSAKFFGGNGTVVNAVRVLTCPHVSFFHDQVEHWKGNTEYDRKRARVYDFWKLALRKHRFNRLVSFGRIVMDLKLPQPIENLRVSEILARSVTLTWISPAASFKILQSADYGISWAPINHGQGENYEHVPHRVSNSPDGFERPAGSENWITVHGLIPGHKFFFRIHAGNRFSYLEGGVTAEVTTLQYSQEAKLNLIENPSFESQNTEPYEISPKNTYKLVPIISVKKSGLEKIRGIGFRSEITTVGYLSPNRSIASLSQFIPGEKFRRYRSGSKIIISAQSRIDALFDFEDGMSWRINVKVWFSNLSFDAEMSEISEGSGRSRDKKREGTKLEWGTANVEEWTEFDRTNTGWQGRTVVICVGRGWMERIRGVEVTAVLETFRGSVTWDEFVGLVSSTIGSRNIFVAVDESAHSVAAFNWVLDNIKLAPGDTVTAVVGIDSEDQRESATHISFQTLERIKSLIRAIADPDHLSFRYAVQLVVAPGTFGPKLVALVSDAQPDLLVLGSAGKSHLEGLFVGSVSHYALVNANVPVIVARLTPADEARAQKNAAKSSSLPFDHAMWI</sequence>
<evidence type="ECO:0000313" key="4">
    <source>
        <dbReference type="EMBL" id="KAJ3107598.1"/>
    </source>
</evidence>
<feature type="non-terminal residue" evidence="4">
    <location>
        <position position="1"/>
    </location>
</feature>
<dbReference type="InterPro" id="IPR014729">
    <property type="entry name" value="Rossmann-like_a/b/a_fold"/>
</dbReference>
<dbReference type="PRINTS" id="PR01438">
    <property type="entry name" value="UNVRSLSTRESS"/>
</dbReference>
<dbReference type="Gene3D" id="3.90.550.10">
    <property type="entry name" value="Spore Coat Polysaccharide Biosynthesis Protein SpsA, Chain A"/>
    <property type="match status" value="1"/>
</dbReference>
<evidence type="ECO:0000313" key="5">
    <source>
        <dbReference type="Proteomes" id="UP001211907"/>
    </source>
</evidence>
<dbReference type="PANTHER" id="PTHR15046:SF3">
    <property type="entry name" value="BETA-1,4 N-ACETYLGALACTOSAMINYLTRANSFERASE 2-LIKE"/>
    <property type="match status" value="1"/>
</dbReference>
<dbReference type="CDD" id="cd00063">
    <property type="entry name" value="FN3"/>
    <property type="match status" value="1"/>
</dbReference>
<dbReference type="SUPFAM" id="SSF53448">
    <property type="entry name" value="Nucleotide-diphospho-sugar transferases"/>
    <property type="match status" value="2"/>
</dbReference>
<dbReference type="Pfam" id="PF04488">
    <property type="entry name" value="Gly_transf_sug"/>
    <property type="match status" value="1"/>
</dbReference>
<dbReference type="InterPro" id="IPR007652">
    <property type="entry name" value="A1-4-GlycosylTfrase_dom"/>
</dbReference>
<comment type="similarity">
    <text evidence="1">Belongs to the glycosyltransferase 32 family.</text>
</comment>
<dbReference type="InterPro" id="IPR013783">
    <property type="entry name" value="Ig-like_fold"/>
</dbReference>
<name>A0AAD5XAE2_9FUNG</name>
<protein>
    <submittedName>
        <fullName evidence="4">Beta-1,4 N-acetylgalactosaminyltransferase 1</fullName>
    </submittedName>
</protein>
<dbReference type="InterPro" id="IPR006015">
    <property type="entry name" value="Universal_stress_UspA"/>
</dbReference>
<dbReference type="Proteomes" id="UP001211907">
    <property type="component" value="Unassembled WGS sequence"/>
</dbReference>
<dbReference type="PANTHER" id="PTHR15046">
    <property type="entry name" value="GLYCO_TRANS_2-LIKE DOMAIN-CONTAINING PROTEIN"/>
    <property type="match status" value="1"/>
</dbReference>
<feature type="transmembrane region" description="Helical" evidence="2">
    <location>
        <begin position="54"/>
        <end position="73"/>
    </location>
</feature>
<dbReference type="Gene3D" id="3.90.550.20">
    <property type="match status" value="1"/>
</dbReference>
<feature type="domain" description="Fibronectin type-III" evidence="3">
    <location>
        <begin position="815"/>
        <end position="928"/>
    </location>
</feature>
<dbReference type="SUPFAM" id="SSF49265">
    <property type="entry name" value="Fibronectin type III"/>
    <property type="match status" value="1"/>
</dbReference>
<evidence type="ECO:0000256" key="1">
    <source>
        <dbReference type="ARBA" id="ARBA00009003"/>
    </source>
</evidence>
<gene>
    <name evidence="4" type="primary">B4GALNT1</name>
    <name evidence="4" type="ORF">HK100_003563</name>
</gene>
<dbReference type="Gene3D" id="3.40.50.620">
    <property type="entry name" value="HUPs"/>
    <property type="match status" value="1"/>
</dbReference>
<organism evidence="4 5">
    <name type="scientific">Physocladia obscura</name>
    <dbReference type="NCBI Taxonomy" id="109957"/>
    <lineage>
        <taxon>Eukaryota</taxon>
        <taxon>Fungi</taxon>
        <taxon>Fungi incertae sedis</taxon>
        <taxon>Chytridiomycota</taxon>
        <taxon>Chytridiomycota incertae sedis</taxon>
        <taxon>Chytridiomycetes</taxon>
        <taxon>Chytridiales</taxon>
        <taxon>Chytriomycetaceae</taxon>
        <taxon>Physocladia</taxon>
    </lineage>
</organism>
<dbReference type="InterPro" id="IPR007577">
    <property type="entry name" value="GlycoTrfase_DXD_sugar-bd_CS"/>
</dbReference>
<dbReference type="CDD" id="cd00761">
    <property type="entry name" value="Glyco_tranf_GTA_type"/>
    <property type="match status" value="1"/>
</dbReference>
<keyword evidence="5" id="KW-1185">Reference proteome</keyword>
<dbReference type="Gene3D" id="2.60.40.10">
    <property type="entry name" value="Immunoglobulins"/>
    <property type="match status" value="1"/>
</dbReference>
<dbReference type="InterPro" id="IPR036116">
    <property type="entry name" value="FN3_sf"/>
</dbReference>
<reference evidence="4" key="1">
    <citation type="submission" date="2020-05" db="EMBL/GenBank/DDBJ databases">
        <title>Phylogenomic resolution of chytrid fungi.</title>
        <authorList>
            <person name="Stajich J.E."/>
            <person name="Amses K."/>
            <person name="Simmons R."/>
            <person name="Seto K."/>
            <person name="Myers J."/>
            <person name="Bonds A."/>
            <person name="Quandt C.A."/>
            <person name="Barry K."/>
            <person name="Liu P."/>
            <person name="Grigoriev I."/>
            <person name="Longcore J.E."/>
            <person name="James T.Y."/>
        </authorList>
    </citation>
    <scope>NUCLEOTIDE SEQUENCE</scope>
    <source>
        <strain evidence="4">JEL0513</strain>
    </source>
</reference>
<keyword evidence="2" id="KW-0472">Membrane</keyword>
<proteinExistence type="inferred from homology"/>
<dbReference type="Pfam" id="PF04572">
    <property type="entry name" value="Gb3_synth"/>
    <property type="match status" value="1"/>
</dbReference>
<dbReference type="InterPro" id="IPR001173">
    <property type="entry name" value="Glyco_trans_2-like"/>
</dbReference>
<dbReference type="Pfam" id="PF00535">
    <property type="entry name" value="Glycos_transf_2"/>
    <property type="match status" value="1"/>
</dbReference>
<accession>A0AAD5XAE2</accession>
<evidence type="ECO:0000259" key="3">
    <source>
        <dbReference type="PROSITE" id="PS50853"/>
    </source>
</evidence>
<dbReference type="PROSITE" id="PS50853">
    <property type="entry name" value="FN3"/>
    <property type="match status" value="1"/>
</dbReference>
<dbReference type="SMART" id="SM00060">
    <property type="entry name" value="FN3"/>
    <property type="match status" value="1"/>
</dbReference>
<dbReference type="CDD" id="cd23659">
    <property type="entry name" value="USP_At3g01520-like"/>
    <property type="match status" value="1"/>
</dbReference>
<keyword evidence="2" id="KW-1133">Transmembrane helix</keyword>
<dbReference type="SUPFAM" id="SSF52402">
    <property type="entry name" value="Adenine nucleotide alpha hydrolases-like"/>
    <property type="match status" value="1"/>
</dbReference>
<dbReference type="Pfam" id="PF00582">
    <property type="entry name" value="Usp"/>
    <property type="match status" value="1"/>
</dbReference>
<keyword evidence="2" id="KW-0812">Transmembrane</keyword>
<dbReference type="InterPro" id="IPR029044">
    <property type="entry name" value="Nucleotide-diphossugar_trans"/>
</dbReference>